<feature type="signal peptide" evidence="9">
    <location>
        <begin position="1"/>
        <end position="27"/>
    </location>
</feature>
<comment type="subcellular location">
    <subcellularLocation>
        <location evidence="9">Periplasm</location>
    </subcellularLocation>
</comment>
<dbReference type="Gene3D" id="1.25.40.10">
    <property type="entry name" value="Tetratricopeptide repeat domain"/>
    <property type="match status" value="1"/>
</dbReference>
<organism evidence="11 12">
    <name type="scientific">Candidatus Williamhamiltonella defendens</name>
    <dbReference type="NCBI Taxonomy" id="138072"/>
    <lineage>
        <taxon>Bacteria</taxon>
        <taxon>Pseudomonadati</taxon>
        <taxon>Pseudomonadota</taxon>
        <taxon>Gammaproteobacteria</taxon>
        <taxon>Enterobacterales</taxon>
        <taxon>Enterobacteriaceae</taxon>
        <taxon>aphid secondary symbionts</taxon>
        <taxon>Candidatus Williamhamiltonella</taxon>
    </lineage>
</organism>
<reference evidence="12" key="2">
    <citation type="submission" date="2017-11" db="EMBL/GenBank/DDBJ databases">
        <title>PacBio sequencing of new strain of the secondary endosymbiont Candidatus Hamiltonella defensa.</title>
        <authorList>
            <person name="Strand M.R."/>
            <person name="Oliver K."/>
        </authorList>
    </citation>
    <scope>NUCLEOTIDE SEQUENCE [LARGE SCALE GENOMIC DNA]</scope>
    <source>
        <strain evidence="12">A2C</strain>
    </source>
</reference>
<dbReference type="InterPro" id="IPR011990">
    <property type="entry name" value="TPR-like_helical_dom_sf"/>
</dbReference>
<feature type="active site" description="Proton donor" evidence="9">
    <location>
        <position position="207"/>
    </location>
</feature>
<feature type="binding site" evidence="9">
    <location>
        <position position="203"/>
    </location>
    <ligand>
        <name>Zn(2+)</name>
        <dbReference type="ChEBI" id="CHEBI:29105"/>
        <note>catalytic</note>
    </ligand>
</feature>
<proteinExistence type="inferred from homology"/>
<dbReference type="SUPFAM" id="SSF48452">
    <property type="entry name" value="TPR-like"/>
    <property type="match status" value="1"/>
</dbReference>
<evidence type="ECO:0000313" key="12">
    <source>
        <dbReference type="Proteomes" id="UP000230008"/>
    </source>
</evidence>
<evidence type="ECO:0000259" key="10">
    <source>
        <dbReference type="Pfam" id="PF01435"/>
    </source>
</evidence>
<feature type="binding site" evidence="9">
    <location>
        <position position="138"/>
    </location>
    <ligand>
        <name>Zn(2+)</name>
        <dbReference type="ChEBI" id="CHEBI:29105"/>
        <note>catalytic</note>
    </ligand>
</feature>
<dbReference type="GO" id="GO:0051603">
    <property type="term" value="P:proteolysis involved in protein catabolic process"/>
    <property type="evidence" value="ECO:0007669"/>
    <property type="project" value="TreeGrafter"/>
</dbReference>
<keyword evidence="2 9" id="KW-0479">Metal-binding</keyword>
<dbReference type="AlphaFoldDB" id="A0A2D3T0C4"/>
<dbReference type="EC" id="3.4.-.-" evidence="9"/>
<dbReference type="Pfam" id="PF01435">
    <property type="entry name" value="Peptidase_M48"/>
    <property type="match status" value="1"/>
</dbReference>
<dbReference type="InterPro" id="IPR051156">
    <property type="entry name" value="Mito/Outer_Membr_Metalloprot"/>
</dbReference>
<dbReference type="PANTHER" id="PTHR22726">
    <property type="entry name" value="METALLOENDOPEPTIDASE OMA1"/>
    <property type="match status" value="1"/>
</dbReference>
<evidence type="ECO:0000256" key="7">
    <source>
        <dbReference type="ARBA" id="ARBA00022833"/>
    </source>
</evidence>
<keyword evidence="4 9" id="KW-0574">Periplasm</keyword>
<feature type="domain" description="Peptidase M48" evidence="10">
    <location>
        <begin position="73"/>
        <end position="260"/>
    </location>
</feature>
<dbReference type="Gene3D" id="3.30.2010.10">
    <property type="entry name" value="Metalloproteases ('zincins'), catalytic domain"/>
    <property type="match status" value="1"/>
</dbReference>
<evidence type="ECO:0000256" key="5">
    <source>
        <dbReference type="ARBA" id="ARBA00022801"/>
    </source>
</evidence>
<feature type="binding site" evidence="9">
    <location>
        <position position="142"/>
    </location>
    <ligand>
        <name>Zn(2+)</name>
        <dbReference type="ChEBI" id="CHEBI:29105"/>
        <note>catalytic</note>
    </ligand>
</feature>
<name>A0A2D3T0C4_9ENTR</name>
<dbReference type="InterPro" id="IPR030873">
    <property type="entry name" value="Protease_BepA"/>
</dbReference>
<accession>A0A2D3T0C4</accession>
<dbReference type="Proteomes" id="UP000230008">
    <property type="component" value="Chromosome"/>
</dbReference>
<dbReference type="EMBL" id="CP017606">
    <property type="protein sequence ID" value="ATW29278.1"/>
    <property type="molecule type" value="Genomic_DNA"/>
</dbReference>
<keyword evidence="8 9" id="KW-0482">Metalloprotease</keyword>
<gene>
    <name evidence="9" type="primary">bepA</name>
    <name evidence="11" type="ORF">BJP41_01735</name>
</gene>
<reference evidence="12" key="1">
    <citation type="submission" date="2016-10" db="EMBL/GenBank/DDBJ databases">
        <authorList>
            <person name="Chevignon G."/>
        </authorList>
    </citation>
    <scope>NUCLEOTIDE SEQUENCE [LARGE SCALE GENOMIC DNA]</scope>
    <source>
        <strain evidence="12">A2C</strain>
    </source>
</reference>
<feature type="active site" evidence="9">
    <location>
        <position position="139"/>
    </location>
</feature>
<sequence precursor="true">MIFKTYPFKMAVIFLAGALFWPMSVNPKPTAEDSLPDMGTTAGATLSIDQEIEIGDFYLREMHSHAPFIYDPLLNEYIHSLGKKLVDHAQSVKTPFHFYLLNNNQINASAFLGGNVVVNSGLFFYTDNESELASVLAHEISHITQRHLARAIENNQRLSQLTLTSKLGSLLLFLANPKAGVVAWNSSLALAQQDILSLSQSNEQEADRIGLKLLQASGFNAHAMTDFLEKLADESRYTSKPPEMLLTHPLPESRLVDIYNRANQISRHPVVSSQDYLFAKVRLHGLFELKKNFNEFLKPLKKGTASERLAAEYGQAILWYQNKKYDKARQILQTLSVTYPDNIWFLDLMTDIDLSQNKAAQAITRLKKARVAKQHQRIWQLNLANAYIKAGESAQAVSLLRRYTFEHPNDMNGWDLLINAALAKRWRDQALAAHAENAALKGDFSQAIGLLSDASNLVPLGSLQQARYDARIDQLRQLEQRFKKYQK</sequence>
<keyword evidence="3 9" id="KW-0732">Signal</keyword>
<keyword evidence="7 9" id="KW-0862">Zinc</keyword>
<dbReference type="GO" id="GO:0042597">
    <property type="term" value="C:periplasmic space"/>
    <property type="evidence" value="ECO:0007669"/>
    <property type="project" value="UniProtKB-SubCell"/>
</dbReference>
<dbReference type="GO" id="GO:0008270">
    <property type="term" value="F:zinc ion binding"/>
    <property type="evidence" value="ECO:0007669"/>
    <property type="project" value="UniProtKB-UniRule"/>
</dbReference>
<dbReference type="GO" id="GO:0004222">
    <property type="term" value="F:metalloendopeptidase activity"/>
    <property type="evidence" value="ECO:0007669"/>
    <property type="project" value="InterPro"/>
</dbReference>
<dbReference type="HAMAP" id="MF_00997">
    <property type="entry name" value="Protease_BepA"/>
    <property type="match status" value="1"/>
</dbReference>
<feature type="chain" id="PRO_5013976693" description="Beta-barrel assembly-enhancing protease" evidence="9">
    <location>
        <begin position="28"/>
        <end position="487"/>
    </location>
</feature>
<evidence type="ECO:0000256" key="8">
    <source>
        <dbReference type="ARBA" id="ARBA00023049"/>
    </source>
</evidence>
<comment type="function">
    <text evidence="9">Functions as both a chaperone and a metalloprotease. Maintains the integrity of the outer membrane by promoting either the assembly or the elimination of outer membrane proteins, depending on their folding state.</text>
</comment>
<keyword evidence="1 9" id="KW-0645">Protease</keyword>
<protein>
    <recommendedName>
        <fullName evidence="9">Beta-barrel assembly-enhancing protease</fullName>
        <ecNumber evidence="9">3.4.-.-</ecNumber>
    </recommendedName>
</protein>
<evidence type="ECO:0000256" key="1">
    <source>
        <dbReference type="ARBA" id="ARBA00022670"/>
    </source>
</evidence>
<evidence type="ECO:0000256" key="9">
    <source>
        <dbReference type="HAMAP-Rule" id="MF_00997"/>
    </source>
</evidence>
<evidence type="ECO:0000256" key="2">
    <source>
        <dbReference type="ARBA" id="ARBA00022723"/>
    </source>
</evidence>
<keyword evidence="6" id="KW-0802">TPR repeat</keyword>
<comment type="similarity">
    <text evidence="9">Belongs to the peptidase M48 family. BepA subfamily.</text>
</comment>
<evidence type="ECO:0000256" key="4">
    <source>
        <dbReference type="ARBA" id="ARBA00022764"/>
    </source>
</evidence>
<comment type="cofactor">
    <cofactor evidence="9">
        <name>Zn(2+)</name>
        <dbReference type="ChEBI" id="CHEBI:29105"/>
    </cofactor>
    <text evidence="9">Binds 1 zinc ion per subunit.</text>
</comment>
<dbReference type="InterPro" id="IPR001915">
    <property type="entry name" value="Peptidase_M48"/>
</dbReference>
<keyword evidence="5 9" id="KW-0378">Hydrolase</keyword>
<evidence type="ECO:0000256" key="6">
    <source>
        <dbReference type="ARBA" id="ARBA00022803"/>
    </source>
</evidence>
<evidence type="ECO:0000313" key="11">
    <source>
        <dbReference type="EMBL" id="ATW29278.1"/>
    </source>
</evidence>
<evidence type="ECO:0000256" key="3">
    <source>
        <dbReference type="ARBA" id="ARBA00022729"/>
    </source>
</evidence>
<dbReference type="Pfam" id="PF14559">
    <property type="entry name" value="TPR_19"/>
    <property type="match status" value="1"/>
</dbReference>
<dbReference type="PANTHER" id="PTHR22726:SF1">
    <property type="entry name" value="METALLOENDOPEPTIDASE OMA1, MITOCHONDRIAL"/>
    <property type="match status" value="1"/>
</dbReference>
<dbReference type="GO" id="GO:0016020">
    <property type="term" value="C:membrane"/>
    <property type="evidence" value="ECO:0007669"/>
    <property type="project" value="InterPro"/>
</dbReference>